<keyword evidence="3" id="KW-1185">Reference proteome</keyword>
<dbReference type="Proteomes" id="UP000800200">
    <property type="component" value="Unassembled WGS sequence"/>
</dbReference>
<keyword evidence="1" id="KW-0472">Membrane</keyword>
<feature type="transmembrane region" description="Helical" evidence="1">
    <location>
        <begin position="12"/>
        <end position="31"/>
    </location>
</feature>
<dbReference type="EMBL" id="ML994651">
    <property type="protein sequence ID" value="KAF2181637.1"/>
    <property type="molecule type" value="Genomic_DNA"/>
</dbReference>
<dbReference type="AlphaFoldDB" id="A0A6A6DPX9"/>
<reference evidence="2" key="1">
    <citation type="journal article" date="2020" name="Stud. Mycol.">
        <title>101 Dothideomycetes genomes: a test case for predicting lifestyles and emergence of pathogens.</title>
        <authorList>
            <person name="Haridas S."/>
            <person name="Albert R."/>
            <person name="Binder M."/>
            <person name="Bloem J."/>
            <person name="Labutti K."/>
            <person name="Salamov A."/>
            <person name="Andreopoulos B."/>
            <person name="Baker S."/>
            <person name="Barry K."/>
            <person name="Bills G."/>
            <person name="Bluhm B."/>
            <person name="Cannon C."/>
            <person name="Castanera R."/>
            <person name="Culley D."/>
            <person name="Daum C."/>
            <person name="Ezra D."/>
            <person name="Gonzalez J."/>
            <person name="Henrissat B."/>
            <person name="Kuo A."/>
            <person name="Liang C."/>
            <person name="Lipzen A."/>
            <person name="Lutzoni F."/>
            <person name="Magnuson J."/>
            <person name="Mondo S."/>
            <person name="Nolan M."/>
            <person name="Ohm R."/>
            <person name="Pangilinan J."/>
            <person name="Park H.-J."/>
            <person name="Ramirez L."/>
            <person name="Alfaro M."/>
            <person name="Sun H."/>
            <person name="Tritt A."/>
            <person name="Yoshinaga Y."/>
            <person name="Zwiers L.-H."/>
            <person name="Turgeon B."/>
            <person name="Goodwin S."/>
            <person name="Spatafora J."/>
            <person name="Crous P."/>
            <person name="Grigoriev I."/>
        </authorList>
    </citation>
    <scope>NUCLEOTIDE SEQUENCE</scope>
    <source>
        <strain evidence="2">CBS 207.26</strain>
    </source>
</reference>
<evidence type="ECO:0000256" key="1">
    <source>
        <dbReference type="SAM" id="Phobius"/>
    </source>
</evidence>
<proteinExistence type="predicted"/>
<gene>
    <name evidence="2" type="ORF">K469DRAFT_691734</name>
</gene>
<accession>A0A6A6DPX9</accession>
<evidence type="ECO:0000313" key="3">
    <source>
        <dbReference type="Proteomes" id="UP000800200"/>
    </source>
</evidence>
<organism evidence="2 3">
    <name type="scientific">Zopfia rhizophila CBS 207.26</name>
    <dbReference type="NCBI Taxonomy" id="1314779"/>
    <lineage>
        <taxon>Eukaryota</taxon>
        <taxon>Fungi</taxon>
        <taxon>Dikarya</taxon>
        <taxon>Ascomycota</taxon>
        <taxon>Pezizomycotina</taxon>
        <taxon>Dothideomycetes</taxon>
        <taxon>Dothideomycetes incertae sedis</taxon>
        <taxon>Zopfiaceae</taxon>
        <taxon>Zopfia</taxon>
    </lineage>
</organism>
<keyword evidence="1" id="KW-0812">Transmembrane</keyword>
<sequence>MDQPDSSDYTFYLTWVSCVLVGWLCGMGFRTRRGIDTSNKRSVLSPQEQSSMVPVPHKTFDAMCARMKTIGDVCAASLETIDSNEKHMENMFETLRLIKETEEEEEWLEAQRHQYEDENRRHLQQEVELGRRLNHEVRQEALRAGLHRNGFHGDGDSSDDDDVFHIDGFQFDGFFNVSRPWRR</sequence>
<name>A0A6A6DPX9_9PEZI</name>
<protein>
    <submittedName>
        <fullName evidence="2">Uncharacterized protein</fullName>
    </submittedName>
</protein>
<keyword evidence="1" id="KW-1133">Transmembrane helix</keyword>
<evidence type="ECO:0000313" key="2">
    <source>
        <dbReference type="EMBL" id="KAF2181637.1"/>
    </source>
</evidence>